<sequence>MKALIDSNALIDLLDPRTPRSRSDRMKGLLEDIDKSNGKLLIPAQVVGEYIAGAGPAGQPILKALLNNRRIEVVSFDHVAATECALMDRAAVAAGGHKRAPLGRDALWQKVKVDRQIVALAKVHAVDLIVSSDGDIPKLAQAVNIRCTAVKDLALPGWAQQVHIDEIAEPPRPRRTERVKVLEEPVLRAVAPSDGSGAI</sequence>
<dbReference type="SUPFAM" id="SSF88723">
    <property type="entry name" value="PIN domain-like"/>
    <property type="match status" value="1"/>
</dbReference>
<protein>
    <submittedName>
        <fullName evidence="2">Type II toxin-antitoxin system VapC family toxin</fullName>
    </submittedName>
</protein>
<dbReference type="CDD" id="cd09854">
    <property type="entry name" value="PIN_VapC-like"/>
    <property type="match status" value="1"/>
</dbReference>
<name>A0ABU8VP89_9BURK</name>
<reference evidence="2 3" key="1">
    <citation type="submission" date="2024-03" db="EMBL/GenBank/DDBJ databases">
        <title>Novel species of the genus Variovorax.</title>
        <authorList>
            <person name="Liu Q."/>
            <person name="Xin Y.-H."/>
        </authorList>
    </citation>
    <scope>NUCLEOTIDE SEQUENCE [LARGE SCALE GENOMIC DNA]</scope>
    <source>
        <strain evidence="2 3">KACC 18899</strain>
    </source>
</reference>
<dbReference type="Proteomes" id="UP001365846">
    <property type="component" value="Unassembled WGS sequence"/>
</dbReference>
<gene>
    <name evidence="2" type="ORF">WKW77_30690</name>
</gene>
<proteinExistence type="predicted"/>
<comment type="caution">
    <text evidence="2">The sequence shown here is derived from an EMBL/GenBank/DDBJ whole genome shotgun (WGS) entry which is preliminary data.</text>
</comment>
<dbReference type="EMBL" id="JBBKZU010000020">
    <property type="protein sequence ID" value="MEJ8815467.1"/>
    <property type="molecule type" value="Genomic_DNA"/>
</dbReference>
<accession>A0ABU8VP89</accession>
<feature type="domain" description="PIN" evidence="1">
    <location>
        <begin position="4"/>
        <end position="140"/>
    </location>
</feature>
<dbReference type="InterPro" id="IPR002716">
    <property type="entry name" value="PIN_dom"/>
</dbReference>
<evidence type="ECO:0000313" key="2">
    <source>
        <dbReference type="EMBL" id="MEJ8815467.1"/>
    </source>
</evidence>
<organism evidence="2 3">
    <name type="scientific">Variovorax ureilyticus</name>
    <dbReference type="NCBI Taxonomy" id="1836198"/>
    <lineage>
        <taxon>Bacteria</taxon>
        <taxon>Pseudomonadati</taxon>
        <taxon>Pseudomonadota</taxon>
        <taxon>Betaproteobacteria</taxon>
        <taxon>Burkholderiales</taxon>
        <taxon>Comamonadaceae</taxon>
        <taxon>Variovorax</taxon>
    </lineage>
</organism>
<dbReference type="RefSeq" id="WP_340360673.1">
    <property type="nucleotide sequence ID" value="NZ_JBBKZU010000020.1"/>
</dbReference>
<dbReference type="Pfam" id="PF01850">
    <property type="entry name" value="PIN"/>
    <property type="match status" value="1"/>
</dbReference>
<dbReference type="Gene3D" id="3.40.50.1010">
    <property type="entry name" value="5'-nuclease"/>
    <property type="match status" value="1"/>
</dbReference>
<evidence type="ECO:0000259" key="1">
    <source>
        <dbReference type="Pfam" id="PF01850"/>
    </source>
</evidence>
<keyword evidence="3" id="KW-1185">Reference proteome</keyword>
<evidence type="ECO:0000313" key="3">
    <source>
        <dbReference type="Proteomes" id="UP001365846"/>
    </source>
</evidence>
<dbReference type="InterPro" id="IPR029060">
    <property type="entry name" value="PIN-like_dom_sf"/>
</dbReference>